<dbReference type="RefSeq" id="WP_190213101.1">
    <property type="nucleotide sequence ID" value="NZ_BNBO01000031.1"/>
</dbReference>
<dbReference type="InterPro" id="IPR000312">
    <property type="entry name" value="Glycosyl_Trfase_fam3"/>
</dbReference>
<dbReference type="InterPro" id="IPR013102">
    <property type="entry name" value="PYNP_C"/>
</dbReference>
<dbReference type="PANTHER" id="PTHR10515:SF0">
    <property type="entry name" value="THYMIDINE PHOSPHORYLASE"/>
    <property type="match status" value="1"/>
</dbReference>
<sequence length="425" mass="44016">MDAPSVIRTKRDSGELTDAQIDWVIDAYTRGEVADEQMSALAMAILLNGMNLREISRWTDAMIRSGVRMDFSALPLPTSDKHSTGGVGDKITLPLAPLVAACGAAVPQLSGRGLGHTGGTLDKLESIPGWRALLSNDEMMTVLRDAGAVICAAGDGLAPADKKLYALRDVTGTVEAIPLIASSIMSKKIAEGTGALVLDVKVGSGAFMKNLADAQELARTMVGLGKAAGVNTVALLTDMSTPLGLTAGNALEVRESVEVLAGGGPADVVELTLALAREMLAAAGVHGKDPADALRDGSAMDHWRRMISAQGGDVDAPLPVAREQHVITASSSGVLTTLDAYAVGVCAWRLGAGRARKEDPVQAGAGVEMHAKPGDPIVAGQPLLTLHTDTPERYEYAIEALAGGIVVDPADTPFTAKPIVLDRIA</sequence>
<feature type="domain" description="Pyrimidine nucleoside phosphorylase C-terminal" evidence="5">
    <location>
        <begin position="334"/>
        <end position="408"/>
    </location>
</feature>
<evidence type="ECO:0000256" key="3">
    <source>
        <dbReference type="ARBA" id="ARBA00022676"/>
    </source>
</evidence>
<dbReference type="InterPro" id="IPR017459">
    <property type="entry name" value="Glycosyl_Trfase_fam3_N_dom"/>
</dbReference>
<accession>A0A919KXL7</accession>
<dbReference type="PROSITE" id="PS00647">
    <property type="entry name" value="THYMID_PHOSPHORYLASE"/>
    <property type="match status" value="1"/>
</dbReference>
<comment type="caution">
    <text evidence="6">The sequence shown here is derived from an EMBL/GenBank/DDBJ whole genome shotgun (WGS) entry which is preliminary data.</text>
</comment>
<dbReference type="InterPro" id="IPR036320">
    <property type="entry name" value="Glycosyl_Trfase_fam3_N_dom_sf"/>
</dbReference>
<dbReference type="Pfam" id="PF07831">
    <property type="entry name" value="PYNP_C"/>
    <property type="match status" value="1"/>
</dbReference>
<comment type="subunit">
    <text evidence="2">Homodimer.</text>
</comment>
<dbReference type="Gene3D" id="3.40.1030.10">
    <property type="entry name" value="Nucleoside phosphorylase/phosphoribosyltransferase catalytic domain"/>
    <property type="match status" value="1"/>
</dbReference>
<evidence type="ECO:0000259" key="5">
    <source>
        <dbReference type="SMART" id="SM00941"/>
    </source>
</evidence>
<dbReference type="InterPro" id="IPR036566">
    <property type="entry name" value="PYNP-like_C_sf"/>
</dbReference>
<evidence type="ECO:0000256" key="1">
    <source>
        <dbReference type="ARBA" id="ARBA00006915"/>
    </source>
</evidence>
<dbReference type="Proteomes" id="UP000617734">
    <property type="component" value="Unassembled WGS sequence"/>
</dbReference>
<dbReference type="GO" id="GO:0009032">
    <property type="term" value="F:thymidine phosphorylase activity"/>
    <property type="evidence" value="ECO:0007669"/>
    <property type="project" value="TreeGrafter"/>
</dbReference>
<dbReference type="InterPro" id="IPR018090">
    <property type="entry name" value="Pyrmidine_PPas_bac/euk"/>
</dbReference>
<dbReference type="NCBIfam" id="TIGR02644">
    <property type="entry name" value="Y_phosphoryl"/>
    <property type="match status" value="1"/>
</dbReference>
<gene>
    <name evidence="6" type="primary">deoA</name>
    <name evidence="6" type="ORF">GCM10018781_49610</name>
</gene>
<dbReference type="SMART" id="SM00941">
    <property type="entry name" value="PYNP_C"/>
    <property type="match status" value="1"/>
</dbReference>
<dbReference type="Pfam" id="PF00591">
    <property type="entry name" value="Glycos_transf_3"/>
    <property type="match status" value="1"/>
</dbReference>
<reference evidence="6" key="2">
    <citation type="submission" date="2020-09" db="EMBL/GenBank/DDBJ databases">
        <authorList>
            <person name="Sun Q."/>
            <person name="Ohkuma M."/>
        </authorList>
    </citation>
    <scope>NUCLEOTIDE SEQUENCE</scope>
    <source>
        <strain evidence="6">JCM 4646</strain>
    </source>
</reference>
<dbReference type="NCBIfam" id="NF004490">
    <property type="entry name" value="PRK05820.1"/>
    <property type="match status" value="1"/>
</dbReference>
<keyword evidence="7" id="KW-1185">Reference proteome</keyword>
<dbReference type="Gene3D" id="1.20.970.10">
    <property type="entry name" value="Transferase, Pyrimidine Nucleoside Phosphorylase, Chain C"/>
    <property type="match status" value="1"/>
</dbReference>
<dbReference type="SUPFAM" id="SSF52418">
    <property type="entry name" value="Nucleoside phosphorylase/phosphoribosyltransferase catalytic domain"/>
    <property type="match status" value="1"/>
</dbReference>
<dbReference type="GO" id="GO:0006213">
    <property type="term" value="P:pyrimidine nucleoside metabolic process"/>
    <property type="evidence" value="ECO:0007669"/>
    <property type="project" value="InterPro"/>
</dbReference>
<dbReference type="InterPro" id="IPR017872">
    <property type="entry name" value="Pyrmidine_PPase_CS"/>
</dbReference>
<name>A0A919KXL7_9ACTN</name>
<evidence type="ECO:0000313" key="6">
    <source>
        <dbReference type="EMBL" id="GHH77020.1"/>
    </source>
</evidence>
<dbReference type="InterPro" id="IPR000053">
    <property type="entry name" value="Thymidine/pyrmidine_PPase"/>
</dbReference>
<dbReference type="Gene3D" id="3.90.1170.30">
    <property type="entry name" value="Pyrimidine nucleoside phosphorylase-like, C-terminal domain"/>
    <property type="match status" value="1"/>
</dbReference>
<dbReference type="AlphaFoldDB" id="A0A919KXL7"/>
<evidence type="ECO:0000313" key="7">
    <source>
        <dbReference type="Proteomes" id="UP000617734"/>
    </source>
</evidence>
<dbReference type="Pfam" id="PF02885">
    <property type="entry name" value="Glycos_trans_3N"/>
    <property type="match status" value="1"/>
</dbReference>
<dbReference type="GO" id="GO:0006206">
    <property type="term" value="P:pyrimidine nucleobase metabolic process"/>
    <property type="evidence" value="ECO:0007669"/>
    <property type="project" value="InterPro"/>
</dbReference>
<protein>
    <submittedName>
        <fullName evidence="6">Thymidine phosphorylase</fullName>
    </submittedName>
</protein>
<keyword evidence="4" id="KW-0808">Transferase</keyword>
<proteinExistence type="inferred from homology"/>
<keyword evidence="3" id="KW-0328">Glycosyltransferase</keyword>
<dbReference type="PANTHER" id="PTHR10515">
    <property type="entry name" value="THYMIDINE PHOSPHORYLASE"/>
    <property type="match status" value="1"/>
</dbReference>
<dbReference type="InterPro" id="IPR035902">
    <property type="entry name" value="Nuc_phospho_transferase"/>
</dbReference>
<evidence type="ECO:0000256" key="2">
    <source>
        <dbReference type="ARBA" id="ARBA00011738"/>
    </source>
</evidence>
<dbReference type="FunFam" id="1.20.970.10:FF:000004">
    <property type="entry name" value="Thymidine phosphorylase"/>
    <property type="match status" value="1"/>
</dbReference>
<organism evidence="6 7">
    <name type="scientific">Kitasatospora indigofera</name>
    <dbReference type="NCBI Taxonomy" id="67307"/>
    <lineage>
        <taxon>Bacteria</taxon>
        <taxon>Bacillati</taxon>
        <taxon>Actinomycetota</taxon>
        <taxon>Actinomycetes</taxon>
        <taxon>Kitasatosporales</taxon>
        <taxon>Streptomycetaceae</taxon>
        <taxon>Kitasatospora</taxon>
    </lineage>
</organism>
<dbReference type="GO" id="GO:0005829">
    <property type="term" value="C:cytosol"/>
    <property type="evidence" value="ECO:0007669"/>
    <property type="project" value="TreeGrafter"/>
</dbReference>
<dbReference type="FunFam" id="3.40.1030.10:FF:000001">
    <property type="entry name" value="Thymidine phosphorylase"/>
    <property type="match status" value="1"/>
</dbReference>
<dbReference type="GO" id="GO:0004645">
    <property type="term" value="F:1,4-alpha-oligoglucan phosphorylase activity"/>
    <property type="evidence" value="ECO:0007669"/>
    <property type="project" value="InterPro"/>
</dbReference>
<dbReference type="SUPFAM" id="SSF54680">
    <property type="entry name" value="Pyrimidine nucleoside phosphorylase C-terminal domain"/>
    <property type="match status" value="1"/>
</dbReference>
<reference evidence="6" key="1">
    <citation type="journal article" date="2014" name="Int. J. Syst. Evol. Microbiol.">
        <title>Complete genome sequence of Corynebacterium casei LMG S-19264T (=DSM 44701T), isolated from a smear-ripened cheese.</title>
        <authorList>
            <consortium name="US DOE Joint Genome Institute (JGI-PGF)"/>
            <person name="Walter F."/>
            <person name="Albersmeier A."/>
            <person name="Kalinowski J."/>
            <person name="Ruckert C."/>
        </authorList>
    </citation>
    <scope>NUCLEOTIDE SEQUENCE</scope>
    <source>
        <strain evidence="6">JCM 4646</strain>
    </source>
</reference>
<dbReference type="GeneID" id="95355333"/>
<evidence type="ECO:0000256" key="4">
    <source>
        <dbReference type="ARBA" id="ARBA00022679"/>
    </source>
</evidence>
<dbReference type="PIRSF" id="PIRSF000478">
    <property type="entry name" value="TP_PyNP"/>
    <property type="match status" value="1"/>
</dbReference>
<dbReference type="SUPFAM" id="SSF47648">
    <property type="entry name" value="Nucleoside phosphorylase/phosphoribosyltransferase N-terminal domain"/>
    <property type="match status" value="1"/>
</dbReference>
<comment type="similarity">
    <text evidence="1">Belongs to the thymidine/pyrimidine-nucleoside phosphorylase family.</text>
</comment>
<dbReference type="EMBL" id="BNBO01000031">
    <property type="protein sequence ID" value="GHH77020.1"/>
    <property type="molecule type" value="Genomic_DNA"/>
</dbReference>